<sequence length="610" mass="66465">MGSIQELAEDWLRLDQDPITRDEIQSLVDSKNTQELEKRLRKRIAFGTAGLRARMEAGFSRLNSLTIIQASQGLAAYLLENAPHARAKGVVIGYDARHQSEKFARLAAAAFVAKGIKVWWYKLTVHTPLVPFGVGQLGAAAGVMVTASHNPSKDNGYKVYWSNGCQIIPPHDVGIAQSILKNLEPVSWDADTVDESLLVESILGRVRDAYYSAVTRVATNELLDTNAPRFVYTPMHGVGLPYMQAVMERLGLDGNMIVVPEQAEPDPDFPTVKFPNPEEKGALDLAMATADRHGISLVLASDPDADRLAVAEKVDDKWHVFTGNELGVLFAAHVLESLDPDYDRSKLAMLSSAVSSSMLSVMAASEGFHHTETLTGFKWLGNGALDLEERGYDAVYAYEEAIGYMFSSVVHDKDALSAAAVFLSATATWTAINLTPFQKLQQLYKRYGYFASANTYLIANPDDPGLTNALFDRIRALGGESAKTTATAEAAVVPDHTITDSYTYPKAIKSGTIKVTSWRDLTVGYDSSRPNYLPILPVSKDSQMITCELDVPETDGVKVTVRGSGTEPKIKFYVESRASTAATAQASADAVAADIINEWFEPEKNGLTRA</sequence>
<feature type="domain" description="Alpha-D-phosphohexomutase alpha/beta/alpha" evidence="14">
    <location>
        <begin position="323"/>
        <end position="428"/>
    </location>
</feature>
<evidence type="ECO:0000256" key="2">
    <source>
        <dbReference type="ARBA" id="ARBA00004496"/>
    </source>
</evidence>
<dbReference type="InterPro" id="IPR005845">
    <property type="entry name" value="A-D-PHexomutase_a/b/a-II"/>
</dbReference>
<dbReference type="GO" id="GO:0000287">
    <property type="term" value="F:magnesium ion binding"/>
    <property type="evidence" value="ECO:0007669"/>
    <property type="project" value="InterPro"/>
</dbReference>
<dbReference type="PRINTS" id="PR00509">
    <property type="entry name" value="PGMPMM"/>
</dbReference>
<feature type="domain" description="Alpha-D-phosphohexomutase alpha/beta/alpha" evidence="13">
    <location>
        <begin position="209"/>
        <end position="312"/>
    </location>
</feature>
<dbReference type="STRING" id="1328760.A0A165G894"/>
<dbReference type="SUPFAM" id="SSF53738">
    <property type="entry name" value="Phosphoglucomutase, first 3 domains"/>
    <property type="match status" value="3"/>
</dbReference>
<evidence type="ECO:0000256" key="5">
    <source>
        <dbReference type="ARBA" id="ARBA00022526"/>
    </source>
</evidence>
<dbReference type="GO" id="GO:0006148">
    <property type="term" value="P:inosine catabolic process"/>
    <property type="evidence" value="ECO:0007669"/>
    <property type="project" value="EnsemblFungi"/>
</dbReference>
<dbReference type="InterPro" id="IPR036900">
    <property type="entry name" value="A-D-PHexomutase_C_sf"/>
</dbReference>
<comment type="cofactor">
    <cofactor evidence="1">
        <name>Mg(2+)</name>
        <dbReference type="ChEBI" id="CHEBI:18420"/>
    </cofactor>
</comment>
<dbReference type="OMA" id="GYCVDPE"/>
<evidence type="ECO:0000256" key="1">
    <source>
        <dbReference type="ARBA" id="ARBA00001946"/>
    </source>
</evidence>
<dbReference type="GO" id="GO:0005737">
    <property type="term" value="C:cytoplasm"/>
    <property type="evidence" value="ECO:0007669"/>
    <property type="project" value="UniProtKB-SubCell"/>
</dbReference>
<keyword evidence="8" id="KW-0460">Magnesium</keyword>
<dbReference type="Proteomes" id="UP000076632">
    <property type="component" value="Unassembled WGS sequence"/>
</dbReference>
<protein>
    <recommendedName>
        <fullName evidence="17">Phosphoglucomutase-2</fullName>
    </recommendedName>
</protein>
<comment type="similarity">
    <text evidence="3">Belongs to the phosphohexose mutase family.</text>
</comment>
<evidence type="ECO:0000313" key="16">
    <source>
        <dbReference type="Proteomes" id="UP000076632"/>
    </source>
</evidence>
<dbReference type="GO" id="GO:0006006">
    <property type="term" value="P:glucose metabolic process"/>
    <property type="evidence" value="ECO:0007669"/>
    <property type="project" value="UniProtKB-KW"/>
</dbReference>
<keyword evidence="4" id="KW-0963">Cytoplasm</keyword>
<accession>A0A165G894</accession>
<dbReference type="InParanoid" id="A0A165G894"/>
<dbReference type="EMBL" id="KV407460">
    <property type="protein sequence ID" value="KZF21856.1"/>
    <property type="molecule type" value="Genomic_DNA"/>
</dbReference>
<dbReference type="AlphaFoldDB" id="A0A165G894"/>
<dbReference type="GeneID" id="28898033"/>
<dbReference type="SUPFAM" id="SSF55957">
    <property type="entry name" value="Phosphoglucomutase, C-terminal domain"/>
    <property type="match status" value="1"/>
</dbReference>
<keyword evidence="16" id="KW-1185">Reference proteome</keyword>
<keyword evidence="5" id="KW-0313">Glucose metabolism</keyword>
<dbReference type="Pfam" id="PF02880">
    <property type="entry name" value="PGM_PMM_III"/>
    <property type="match status" value="1"/>
</dbReference>
<dbReference type="Pfam" id="PF02879">
    <property type="entry name" value="PGM_PMM_II"/>
    <property type="match status" value="1"/>
</dbReference>
<evidence type="ECO:0000259" key="13">
    <source>
        <dbReference type="Pfam" id="PF02879"/>
    </source>
</evidence>
<evidence type="ECO:0000256" key="3">
    <source>
        <dbReference type="ARBA" id="ARBA00010231"/>
    </source>
</evidence>
<dbReference type="RefSeq" id="XP_018187411.1">
    <property type="nucleotide sequence ID" value="XM_018332896.1"/>
</dbReference>
<evidence type="ECO:0000256" key="7">
    <source>
        <dbReference type="ARBA" id="ARBA00022723"/>
    </source>
</evidence>
<dbReference type="InterPro" id="IPR005846">
    <property type="entry name" value="A-D-PHexomutase_a/b/a-III"/>
</dbReference>
<dbReference type="Pfam" id="PF02878">
    <property type="entry name" value="PGM_PMM_I"/>
    <property type="match status" value="1"/>
</dbReference>
<dbReference type="InterPro" id="IPR005843">
    <property type="entry name" value="A-D-PHexomutase_C"/>
</dbReference>
<evidence type="ECO:0000313" key="15">
    <source>
        <dbReference type="EMBL" id="KZF21856.1"/>
    </source>
</evidence>
<keyword evidence="7" id="KW-0479">Metal-binding</keyword>
<feature type="domain" description="Alpha-D-phosphohexomutase alpha/beta/alpha" evidence="12">
    <location>
        <begin position="44"/>
        <end position="182"/>
    </location>
</feature>
<dbReference type="InterPro" id="IPR016066">
    <property type="entry name" value="A-D-PHexomutase_CS"/>
</dbReference>
<proteinExistence type="inferred from homology"/>
<dbReference type="OrthoDB" id="8300170at2759"/>
<dbReference type="FunFam" id="3.40.120.10:FF:000035">
    <property type="entry name" value="Pgm3p"/>
    <property type="match status" value="1"/>
</dbReference>
<comment type="subcellular location">
    <subcellularLocation>
        <location evidence="2">Cytoplasm</location>
    </subcellularLocation>
</comment>
<dbReference type="InterPro" id="IPR005844">
    <property type="entry name" value="A-D-PHexomutase_a/b/a-I"/>
</dbReference>
<feature type="domain" description="Alpha-D-phosphohexomutase C-terminal" evidence="11">
    <location>
        <begin position="554"/>
        <end position="589"/>
    </location>
</feature>
<evidence type="ECO:0000256" key="6">
    <source>
        <dbReference type="ARBA" id="ARBA00022553"/>
    </source>
</evidence>
<dbReference type="GO" id="GO:0006166">
    <property type="term" value="P:purine ribonucleoside salvage"/>
    <property type="evidence" value="ECO:0007669"/>
    <property type="project" value="EnsemblFungi"/>
</dbReference>
<name>A0A165G894_XYLHT</name>
<evidence type="ECO:0000256" key="4">
    <source>
        <dbReference type="ARBA" id="ARBA00022490"/>
    </source>
</evidence>
<evidence type="ECO:0000256" key="8">
    <source>
        <dbReference type="ARBA" id="ARBA00022842"/>
    </source>
</evidence>
<keyword evidence="6" id="KW-0597">Phosphoprotein</keyword>
<dbReference type="InterPro" id="IPR005841">
    <property type="entry name" value="Alpha-D-phosphohexomutase_SF"/>
</dbReference>
<evidence type="ECO:0000256" key="10">
    <source>
        <dbReference type="ARBA" id="ARBA00023277"/>
    </source>
</evidence>
<gene>
    <name evidence="15" type="ORF">L228DRAFT_248611</name>
</gene>
<evidence type="ECO:0008006" key="17">
    <source>
        <dbReference type="Google" id="ProtNLM"/>
    </source>
</evidence>
<dbReference type="InterPro" id="IPR016055">
    <property type="entry name" value="A-D-PHexomutase_a/b/a-I/II/III"/>
</dbReference>
<evidence type="ECO:0000259" key="11">
    <source>
        <dbReference type="Pfam" id="PF00408"/>
    </source>
</evidence>
<dbReference type="PANTHER" id="PTHR45745">
    <property type="entry name" value="PHOSPHOMANNOMUTASE 45A"/>
    <property type="match status" value="1"/>
</dbReference>
<dbReference type="FunCoup" id="A0A165G894">
    <property type="interactions" value="306"/>
</dbReference>
<dbReference type="CDD" id="cd05799">
    <property type="entry name" value="PGM2"/>
    <property type="match status" value="1"/>
</dbReference>
<evidence type="ECO:0000259" key="14">
    <source>
        <dbReference type="Pfam" id="PF02880"/>
    </source>
</evidence>
<keyword evidence="10" id="KW-0119">Carbohydrate metabolism</keyword>
<dbReference type="PROSITE" id="PS00710">
    <property type="entry name" value="PGM_PMM"/>
    <property type="match status" value="1"/>
</dbReference>
<evidence type="ECO:0000259" key="12">
    <source>
        <dbReference type="Pfam" id="PF02878"/>
    </source>
</evidence>
<dbReference type="GO" id="GO:0008973">
    <property type="term" value="F:phosphopentomutase activity"/>
    <property type="evidence" value="ECO:0007669"/>
    <property type="project" value="EnsemblFungi"/>
</dbReference>
<organism evidence="15 16">
    <name type="scientific">Xylona heveae (strain CBS 132557 / TC161)</name>
    <dbReference type="NCBI Taxonomy" id="1328760"/>
    <lineage>
        <taxon>Eukaryota</taxon>
        <taxon>Fungi</taxon>
        <taxon>Dikarya</taxon>
        <taxon>Ascomycota</taxon>
        <taxon>Pezizomycotina</taxon>
        <taxon>Xylonomycetes</taxon>
        <taxon>Xylonales</taxon>
        <taxon>Xylonaceae</taxon>
        <taxon>Xylona</taxon>
    </lineage>
</organism>
<dbReference type="GO" id="GO:0005634">
    <property type="term" value="C:nucleus"/>
    <property type="evidence" value="ECO:0007669"/>
    <property type="project" value="TreeGrafter"/>
</dbReference>
<dbReference type="GO" id="GO:0046115">
    <property type="term" value="P:guanosine catabolic process"/>
    <property type="evidence" value="ECO:0007669"/>
    <property type="project" value="EnsemblFungi"/>
</dbReference>
<evidence type="ECO:0000256" key="9">
    <source>
        <dbReference type="ARBA" id="ARBA00023235"/>
    </source>
</evidence>
<dbReference type="Pfam" id="PF00408">
    <property type="entry name" value="PGM_PMM_IV"/>
    <property type="match status" value="1"/>
</dbReference>
<reference evidence="15 16" key="1">
    <citation type="journal article" date="2016" name="Fungal Biol.">
        <title>The genome of Xylona heveae provides a window into fungal endophytism.</title>
        <authorList>
            <person name="Gazis R."/>
            <person name="Kuo A."/>
            <person name="Riley R."/>
            <person name="LaButti K."/>
            <person name="Lipzen A."/>
            <person name="Lin J."/>
            <person name="Amirebrahimi M."/>
            <person name="Hesse C.N."/>
            <person name="Spatafora J.W."/>
            <person name="Henrissat B."/>
            <person name="Hainaut M."/>
            <person name="Grigoriev I.V."/>
            <person name="Hibbett D.S."/>
        </authorList>
    </citation>
    <scope>NUCLEOTIDE SEQUENCE [LARGE SCALE GENOMIC DNA]</scope>
    <source>
        <strain evidence="15 16">TC161</strain>
    </source>
</reference>
<dbReference type="Gene3D" id="3.40.120.10">
    <property type="entry name" value="Alpha-D-Glucose-1,6-Bisphosphate, subunit A, domain 3"/>
    <property type="match status" value="3"/>
</dbReference>
<keyword evidence="9" id="KW-0413">Isomerase</keyword>
<dbReference type="PANTHER" id="PTHR45745:SF1">
    <property type="entry name" value="PHOSPHOGLUCOMUTASE 2B-RELATED"/>
    <property type="match status" value="1"/>
</dbReference>